<dbReference type="EC" id="2.7.8.26" evidence="5 19"/>
<dbReference type="RefSeq" id="WP_115568317.1">
    <property type="nucleotide sequence ID" value="NZ_QRGR01000043.1"/>
</dbReference>
<keyword evidence="11 19" id="KW-0460">Magnesium</keyword>
<evidence type="ECO:0000313" key="21">
    <source>
        <dbReference type="Proteomes" id="UP000256708"/>
    </source>
</evidence>
<evidence type="ECO:0000256" key="9">
    <source>
        <dbReference type="ARBA" id="ARBA00022679"/>
    </source>
</evidence>
<sequence>MKREISIFFTALMYYTRIPCPGWVVYQESYLHQATRYFPFIGWLIGFFAGLLFLAASYLFGTALGIILSMAGSILLTGAFHEDGFADACDGFGGGWTKERILEIMKDSRVGTYGVVGLILILAVKFFSLQQMVSNSMQPLVLLLLFMTAHALSRFVASTFLFTHTYVRLSEDSKVKPVAQGGEKHNFFIGAALAFIPLLTLLYFTGKPLLITVLLPLYLLKLYLGRYFTKWIGGYTGDSLGATQQVCEVLIYLTFIVLWKFT</sequence>
<feature type="transmembrane region" description="Helical" evidence="19">
    <location>
        <begin position="38"/>
        <end position="60"/>
    </location>
</feature>
<organism evidence="20 21">
    <name type="scientific">Pontibacter diazotrophicus</name>
    <dbReference type="NCBI Taxonomy" id="1400979"/>
    <lineage>
        <taxon>Bacteria</taxon>
        <taxon>Pseudomonadati</taxon>
        <taxon>Bacteroidota</taxon>
        <taxon>Cytophagia</taxon>
        <taxon>Cytophagales</taxon>
        <taxon>Hymenobacteraceae</taxon>
        <taxon>Pontibacter</taxon>
    </lineage>
</organism>
<reference evidence="21" key="1">
    <citation type="submission" date="2018-08" db="EMBL/GenBank/DDBJ databases">
        <authorList>
            <person name="Liu Z.-W."/>
            <person name="Du Z.-J."/>
        </authorList>
    </citation>
    <scope>NUCLEOTIDE SEQUENCE [LARGE SCALE GENOMIC DNA]</scope>
    <source>
        <strain evidence="21">H4X</strain>
    </source>
</reference>
<evidence type="ECO:0000256" key="13">
    <source>
        <dbReference type="ARBA" id="ARBA00023136"/>
    </source>
</evidence>
<feature type="transmembrane region" description="Helical" evidence="19">
    <location>
        <begin position="240"/>
        <end position="259"/>
    </location>
</feature>
<keyword evidence="7 19" id="KW-1003">Cell membrane</keyword>
<comment type="subcellular location">
    <subcellularLocation>
        <location evidence="2 19">Cell membrane</location>
        <topology evidence="2 19">Multi-pass membrane protein</topology>
    </subcellularLocation>
</comment>
<name>A0A3D8L1P4_9BACT</name>
<evidence type="ECO:0000256" key="1">
    <source>
        <dbReference type="ARBA" id="ARBA00001946"/>
    </source>
</evidence>
<evidence type="ECO:0000256" key="14">
    <source>
        <dbReference type="ARBA" id="ARBA00025228"/>
    </source>
</evidence>
<comment type="similarity">
    <text evidence="4 19">Belongs to the CobS family.</text>
</comment>
<evidence type="ECO:0000256" key="7">
    <source>
        <dbReference type="ARBA" id="ARBA00022475"/>
    </source>
</evidence>
<evidence type="ECO:0000256" key="8">
    <source>
        <dbReference type="ARBA" id="ARBA00022573"/>
    </source>
</evidence>
<evidence type="ECO:0000256" key="3">
    <source>
        <dbReference type="ARBA" id="ARBA00004663"/>
    </source>
</evidence>
<evidence type="ECO:0000256" key="4">
    <source>
        <dbReference type="ARBA" id="ARBA00010561"/>
    </source>
</evidence>
<comment type="catalytic activity">
    <reaction evidence="18 19">
        <text>alpha-ribazole 5'-phosphate + adenosylcob(III)inamide-GDP = adenosylcob(III)alamin 5'-phosphate + GMP + H(+)</text>
        <dbReference type="Rhea" id="RHEA:23560"/>
        <dbReference type="ChEBI" id="CHEBI:15378"/>
        <dbReference type="ChEBI" id="CHEBI:57918"/>
        <dbReference type="ChEBI" id="CHEBI:58115"/>
        <dbReference type="ChEBI" id="CHEBI:60487"/>
        <dbReference type="ChEBI" id="CHEBI:60493"/>
        <dbReference type="EC" id="2.7.8.26"/>
    </reaction>
</comment>
<dbReference type="UniPathway" id="UPA00148">
    <property type="reaction ID" value="UER00238"/>
</dbReference>
<dbReference type="Pfam" id="PF02654">
    <property type="entry name" value="CobS"/>
    <property type="match status" value="1"/>
</dbReference>
<feature type="transmembrane region" description="Helical" evidence="19">
    <location>
        <begin position="7"/>
        <end position="26"/>
    </location>
</feature>
<dbReference type="HAMAP" id="MF_00719">
    <property type="entry name" value="CobS"/>
    <property type="match status" value="1"/>
</dbReference>
<evidence type="ECO:0000256" key="19">
    <source>
        <dbReference type="HAMAP-Rule" id="MF_00719"/>
    </source>
</evidence>
<dbReference type="InterPro" id="IPR003805">
    <property type="entry name" value="CobS"/>
</dbReference>
<keyword evidence="12 19" id="KW-1133">Transmembrane helix</keyword>
<proteinExistence type="inferred from homology"/>
<accession>A0A3D8L1P4</accession>
<feature type="transmembrane region" description="Helical" evidence="19">
    <location>
        <begin position="110"/>
        <end position="128"/>
    </location>
</feature>
<gene>
    <name evidence="19" type="primary">cobS</name>
    <name evidence="20" type="ORF">DXT99_24970</name>
</gene>
<dbReference type="NCBIfam" id="TIGR00317">
    <property type="entry name" value="cobS"/>
    <property type="match status" value="1"/>
</dbReference>
<keyword evidence="10 19" id="KW-0812">Transmembrane</keyword>
<dbReference type="PANTHER" id="PTHR34148:SF1">
    <property type="entry name" value="ADENOSYLCOBINAMIDE-GDP RIBAZOLETRANSFERASE"/>
    <property type="match status" value="1"/>
</dbReference>
<evidence type="ECO:0000256" key="16">
    <source>
        <dbReference type="ARBA" id="ARBA00032853"/>
    </source>
</evidence>
<evidence type="ECO:0000313" key="20">
    <source>
        <dbReference type="EMBL" id="RDV11354.1"/>
    </source>
</evidence>
<dbReference type="GO" id="GO:0008818">
    <property type="term" value="F:cobalamin 5'-phosphate synthase activity"/>
    <property type="evidence" value="ECO:0007669"/>
    <property type="project" value="UniProtKB-UniRule"/>
</dbReference>
<dbReference type="Proteomes" id="UP000256708">
    <property type="component" value="Unassembled WGS sequence"/>
</dbReference>
<protein>
    <recommendedName>
        <fullName evidence="6 19">Adenosylcobinamide-GDP ribazoletransferase</fullName>
        <ecNumber evidence="5 19">2.7.8.26</ecNumber>
    </recommendedName>
    <alternativeName>
        <fullName evidence="16 19">Cobalamin synthase</fullName>
    </alternativeName>
    <alternativeName>
        <fullName evidence="15 19">Cobalamin-5'-phosphate synthase</fullName>
    </alternativeName>
</protein>
<evidence type="ECO:0000256" key="17">
    <source>
        <dbReference type="ARBA" id="ARBA00048623"/>
    </source>
</evidence>
<dbReference type="OrthoDB" id="9794626at2"/>
<dbReference type="GO" id="GO:0009236">
    <property type="term" value="P:cobalamin biosynthetic process"/>
    <property type="evidence" value="ECO:0007669"/>
    <property type="project" value="UniProtKB-UniRule"/>
</dbReference>
<evidence type="ECO:0000256" key="12">
    <source>
        <dbReference type="ARBA" id="ARBA00022989"/>
    </source>
</evidence>
<dbReference type="GO" id="GO:0051073">
    <property type="term" value="F:adenosylcobinamide-GDP ribazoletransferase activity"/>
    <property type="evidence" value="ECO:0007669"/>
    <property type="project" value="UniProtKB-UniRule"/>
</dbReference>
<keyword evidence="21" id="KW-1185">Reference proteome</keyword>
<evidence type="ECO:0000256" key="18">
    <source>
        <dbReference type="ARBA" id="ARBA00049504"/>
    </source>
</evidence>
<evidence type="ECO:0000256" key="2">
    <source>
        <dbReference type="ARBA" id="ARBA00004651"/>
    </source>
</evidence>
<dbReference type="NCBIfam" id="NF001277">
    <property type="entry name" value="PRK00235.1-3"/>
    <property type="match status" value="1"/>
</dbReference>
<feature type="transmembrane region" description="Helical" evidence="19">
    <location>
        <begin position="140"/>
        <end position="167"/>
    </location>
</feature>
<evidence type="ECO:0000256" key="15">
    <source>
        <dbReference type="ARBA" id="ARBA00032605"/>
    </source>
</evidence>
<evidence type="ECO:0000256" key="6">
    <source>
        <dbReference type="ARBA" id="ARBA00015850"/>
    </source>
</evidence>
<comment type="catalytic activity">
    <reaction evidence="17 19">
        <text>alpha-ribazole + adenosylcob(III)inamide-GDP = adenosylcob(III)alamin + GMP + H(+)</text>
        <dbReference type="Rhea" id="RHEA:16049"/>
        <dbReference type="ChEBI" id="CHEBI:10329"/>
        <dbReference type="ChEBI" id="CHEBI:15378"/>
        <dbReference type="ChEBI" id="CHEBI:18408"/>
        <dbReference type="ChEBI" id="CHEBI:58115"/>
        <dbReference type="ChEBI" id="CHEBI:60487"/>
        <dbReference type="EC" id="2.7.8.26"/>
    </reaction>
</comment>
<feature type="transmembrane region" description="Helical" evidence="19">
    <location>
        <begin position="210"/>
        <end position="228"/>
    </location>
</feature>
<evidence type="ECO:0000256" key="5">
    <source>
        <dbReference type="ARBA" id="ARBA00013200"/>
    </source>
</evidence>
<comment type="pathway">
    <text evidence="3 19">Cofactor biosynthesis; adenosylcobalamin biosynthesis; adenosylcobalamin from cob(II)yrinate a,c-diamide: step 7/7.</text>
</comment>
<comment type="caution">
    <text evidence="20">The sequence shown here is derived from an EMBL/GenBank/DDBJ whole genome shotgun (WGS) entry which is preliminary data.</text>
</comment>
<keyword evidence="9 19" id="KW-0808">Transferase</keyword>
<dbReference type="EMBL" id="QRGR01000043">
    <property type="protein sequence ID" value="RDV11354.1"/>
    <property type="molecule type" value="Genomic_DNA"/>
</dbReference>
<dbReference type="AlphaFoldDB" id="A0A3D8L1P4"/>
<evidence type="ECO:0000256" key="10">
    <source>
        <dbReference type="ARBA" id="ARBA00022692"/>
    </source>
</evidence>
<comment type="cofactor">
    <cofactor evidence="1 19">
        <name>Mg(2+)</name>
        <dbReference type="ChEBI" id="CHEBI:18420"/>
    </cofactor>
</comment>
<keyword evidence="13 19" id="KW-0472">Membrane</keyword>
<evidence type="ECO:0000256" key="11">
    <source>
        <dbReference type="ARBA" id="ARBA00022842"/>
    </source>
</evidence>
<dbReference type="PANTHER" id="PTHR34148">
    <property type="entry name" value="ADENOSYLCOBINAMIDE-GDP RIBAZOLETRANSFERASE"/>
    <property type="match status" value="1"/>
</dbReference>
<keyword evidence="8 19" id="KW-0169">Cobalamin biosynthesis</keyword>
<comment type="function">
    <text evidence="14 19">Joins adenosylcobinamide-GDP and alpha-ribazole to generate adenosylcobalamin (Ado-cobalamin). Also synthesizes adenosylcobalamin 5'-phosphate from adenosylcobinamide-GDP and alpha-ribazole 5'-phosphate.</text>
</comment>
<feature type="transmembrane region" description="Helical" evidence="19">
    <location>
        <begin position="187"/>
        <end position="204"/>
    </location>
</feature>
<dbReference type="GO" id="GO:0005886">
    <property type="term" value="C:plasma membrane"/>
    <property type="evidence" value="ECO:0007669"/>
    <property type="project" value="UniProtKB-SubCell"/>
</dbReference>